<dbReference type="Proteomes" id="UP001178507">
    <property type="component" value="Unassembled WGS sequence"/>
</dbReference>
<dbReference type="SMART" id="SM01217">
    <property type="entry name" value="Fn3_like"/>
    <property type="match status" value="1"/>
</dbReference>
<comment type="similarity">
    <text evidence="3">Belongs to the glycosyl hydrolase 3 family.</text>
</comment>
<dbReference type="EC" id="3.2.1.21" evidence="4"/>
<dbReference type="InterPro" id="IPR013783">
    <property type="entry name" value="Ig-like_fold"/>
</dbReference>
<keyword evidence="5" id="KW-0964">Secreted</keyword>
<dbReference type="SUPFAM" id="SSF52279">
    <property type="entry name" value="Beta-D-glucan exohydrolase, C-terminal domain"/>
    <property type="match status" value="1"/>
</dbReference>
<evidence type="ECO:0000256" key="9">
    <source>
        <dbReference type="ARBA" id="ARBA00024983"/>
    </source>
</evidence>
<comment type="function">
    <text evidence="9">Beta-glucosidases are one of a number of cellulolytic enzymes involved in the degradation of cellulosic biomass. Catalyzes the last step releasing glucose from the inhibitory cellobiose.</text>
</comment>
<keyword evidence="8" id="KW-0326">Glycosidase</keyword>
<feature type="domain" description="Fibronectin type III-like" evidence="10">
    <location>
        <begin position="288"/>
        <end position="362"/>
    </location>
</feature>
<comment type="subcellular location">
    <subcellularLocation>
        <location evidence="2">Secreted</location>
    </subcellularLocation>
</comment>
<keyword evidence="12" id="KW-1185">Reference proteome</keyword>
<dbReference type="InterPro" id="IPR036881">
    <property type="entry name" value="Glyco_hydro_3_C_sf"/>
</dbReference>
<evidence type="ECO:0000313" key="12">
    <source>
        <dbReference type="Proteomes" id="UP001178507"/>
    </source>
</evidence>
<sequence>MATSQEHVELARSIASQGAVLLKNDKVSQDGAPVLPLLRSQKIAIIGEACGVAPDIDHESKTWTDASYFSIGGSSRVLSKDDLTLMDGMSRYGATTQICLEDDFAGVNKALSGADVAIVCAGSTSTESADRTTLRLDQDALVDEVLRQGNEMKVPVVVLLLTAGVVVMPWSQAATGILLMFPSGQATGLAAADLLFGAVHPSGKLPVTIPAKEEDAMRPCIESACPYEEKLFVGWHLYDGRDVAYPFGFGLTYTSFEYLPGEMSDEQESGAKSLHVTVKNVGEQPGREILQLYLRFPTTVPEIQQEPATQLRGFHRTRLLQPGEAEEVVFKVGPGDMMVWEMQEDDWTMVYGRYSVGIGASSRDLRLCGVFFHQLGVTKAQGVPLGPCPQREFLLSADGR</sequence>
<proteinExistence type="inferred from homology"/>
<dbReference type="AlphaFoldDB" id="A0AA36I0K5"/>
<gene>
    <name evidence="11" type="ORF">EVOR1521_LOCUS6314</name>
</gene>
<evidence type="ECO:0000256" key="6">
    <source>
        <dbReference type="ARBA" id="ARBA00022729"/>
    </source>
</evidence>
<comment type="catalytic activity">
    <reaction evidence="1">
        <text>Hydrolysis of terminal, non-reducing beta-D-glucosyl residues with release of beta-D-glucose.</text>
        <dbReference type="EC" id="3.2.1.21"/>
    </reaction>
</comment>
<evidence type="ECO:0000256" key="2">
    <source>
        <dbReference type="ARBA" id="ARBA00004613"/>
    </source>
</evidence>
<dbReference type="EMBL" id="CAUJNA010000469">
    <property type="protein sequence ID" value="CAJ1377538.1"/>
    <property type="molecule type" value="Genomic_DNA"/>
</dbReference>
<comment type="caution">
    <text evidence="11">The sequence shown here is derived from an EMBL/GenBank/DDBJ whole genome shotgun (WGS) entry which is preliminary data.</text>
</comment>
<dbReference type="GO" id="GO:0008422">
    <property type="term" value="F:beta-glucosidase activity"/>
    <property type="evidence" value="ECO:0007669"/>
    <property type="project" value="UniProtKB-EC"/>
</dbReference>
<dbReference type="Gene3D" id="2.60.40.10">
    <property type="entry name" value="Immunoglobulins"/>
    <property type="match status" value="1"/>
</dbReference>
<reference evidence="11" key="1">
    <citation type="submission" date="2023-08" db="EMBL/GenBank/DDBJ databases">
        <authorList>
            <person name="Chen Y."/>
            <person name="Shah S."/>
            <person name="Dougan E. K."/>
            <person name="Thang M."/>
            <person name="Chan C."/>
        </authorList>
    </citation>
    <scope>NUCLEOTIDE SEQUENCE</scope>
</reference>
<dbReference type="PANTHER" id="PTHR42715:SF12">
    <property type="entry name" value="BETA-GLUCOSIDASE G-RELATED"/>
    <property type="match status" value="1"/>
</dbReference>
<name>A0AA36I0K5_9DINO</name>
<dbReference type="PANTHER" id="PTHR42715">
    <property type="entry name" value="BETA-GLUCOSIDASE"/>
    <property type="match status" value="1"/>
</dbReference>
<evidence type="ECO:0000256" key="7">
    <source>
        <dbReference type="ARBA" id="ARBA00022801"/>
    </source>
</evidence>
<evidence type="ECO:0000256" key="4">
    <source>
        <dbReference type="ARBA" id="ARBA00012744"/>
    </source>
</evidence>
<protein>
    <recommendedName>
        <fullName evidence="4">beta-glucosidase</fullName>
        <ecNumber evidence="4">3.2.1.21</ecNumber>
    </recommendedName>
</protein>
<dbReference type="Pfam" id="PF01915">
    <property type="entry name" value="Glyco_hydro_3_C"/>
    <property type="match status" value="1"/>
</dbReference>
<dbReference type="GO" id="GO:0005576">
    <property type="term" value="C:extracellular region"/>
    <property type="evidence" value="ECO:0007669"/>
    <property type="project" value="UniProtKB-SubCell"/>
</dbReference>
<evidence type="ECO:0000256" key="1">
    <source>
        <dbReference type="ARBA" id="ARBA00000448"/>
    </source>
</evidence>
<dbReference type="InterPro" id="IPR026891">
    <property type="entry name" value="Fn3-like"/>
</dbReference>
<keyword evidence="6" id="KW-0732">Signal</keyword>
<organism evidence="11 12">
    <name type="scientific">Effrenium voratum</name>
    <dbReference type="NCBI Taxonomy" id="2562239"/>
    <lineage>
        <taxon>Eukaryota</taxon>
        <taxon>Sar</taxon>
        <taxon>Alveolata</taxon>
        <taxon>Dinophyceae</taxon>
        <taxon>Suessiales</taxon>
        <taxon>Symbiodiniaceae</taxon>
        <taxon>Effrenium</taxon>
    </lineage>
</organism>
<evidence type="ECO:0000256" key="5">
    <source>
        <dbReference type="ARBA" id="ARBA00022525"/>
    </source>
</evidence>
<evidence type="ECO:0000259" key="10">
    <source>
        <dbReference type="SMART" id="SM01217"/>
    </source>
</evidence>
<dbReference type="InterPro" id="IPR050288">
    <property type="entry name" value="Cellulose_deg_GH3"/>
</dbReference>
<accession>A0AA36I0K5</accession>
<dbReference type="Pfam" id="PF14310">
    <property type="entry name" value="Fn3-like"/>
    <property type="match status" value="1"/>
</dbReference>
<evidence type="ECO:0000256" key="3">
    <source>
        <dbReference type="ARBA" id="ARBA00005336"/>
    </source>
</evidence>
<dbReference type="Gene3D" id="3.40.50.1700">
    <property type="entry name" value="Glycoside hydrolase family 3 C-terminal domain"/>
    <property type="match status" value="1"/>
</dbReference>
<evidence type="ECO:0000313" key="11">
    <source>
        <dbReference type="EMBL" id="CAJ1377538.1"/>
    </source>
</evidence>
<dbReference type="InterPro" id="IPR002772">
    <property type="entry name" value="Glyco_hydro_3_C"/>
</dbReference>
<evidence type="ECO:0000256" key="8">
    <source>
        <dbReference type="ARBA" id="ARBA00023295"/>
    </source>
</evidence>
<dbReference type="GO" id="GO:0009251">
    <property type="term" value="P:glucan catabolic process"/>
    <property type="evidence" value="ECO:0007669"/>
    <property type="project" value="TreeGrafter"/>
</dbReference>
<keyword evidence="7" id="KW-0378">Hydrolase</keyword>